<feature type="region of interest" description="Disordered" evidence="1">
    <location>
        <begin position="1"/>
        <end position="31"/>
    </location>
</feature>
<dbReference type="AlphaFoldDB" id="A0A1D1ZND1"/>
<evidence type="ECO:0000256" key="1">
    <source>
        <dbReference type="SAM" id="MobiDB-lite"/>
    </source>
</evidence>
<reference evidence="2" key="1">
    <citation type="submission" date="2015-08" db="EMBL/GenBank/DDBJ databases">
        <authorList>
            <person name="Babu N.S."/>
            <person name="Beckwith C.J."/>
            <person name="Beseler K.G."/>
            <person name="Brison A."/>
            <person name="Carone J.V."/>
            <person name="Caskin T.P."/>
            <person name="Diamond M."/>
            <person name="Durham M.E."/>
            <person name="Foxe J.M."/>
            <person name="Go M."/>
            <person name="Henderson B.A."/>
            <person name="Jones I.B."/>
            <person name="McGettigan J.A."/>
            <person name="Micheletti S.J."/>
            <person name="Nasrallah M.E."/>
            <person name="Ortiz D."/>
            <person name="Piller C.R."/>
            <person name="Privatt S.R."/>
            <person name="Schneider S.L."/>
            <person name="Sharp S."/>
            <person name="Smith T.C."/>
            <person name="Stanton J.D."/>
            <person name="Ullery H.E."/>
            <person name="Wilson R.J."/>
            <person name="Serrano M.G."/>
            <person name="Buck G."/>
            <person name="Lee V."/>
            <person name="Wang Y."/>
            <person name="Carvalho R."/>
            <person name="Voegtly L."/>
            <person name="Shi R."/>
            <person name="Duckworth R."/>
            <person name="Johnson A."/>
            <person name="Loviza R."/>
            <person name="Walstead R."/>
            <person name="Shah Z."/>
            <person name="Kiflezghi M."/>
            <person name="Wade K."/>
            <person name="Ball S.L."/>
            <person name="Bradley K.W."/>
            <person name="Asai D.J."/>
            <person name="Bowman C.A."/>
            <person name="Russell D.A."/>
            <person name="Pope W.H."/>
            <person name="Jacobs-Sera D."/>
            <person name="Hendrix R.W."/>
            <person name="Hatfull G.F."/>
        </authorList>
    </citation>
    <scope>NUCLEOTIDE SEQUENCE</scope>
</reference>
<sequence>MSTFTGGALKLKGGLKPTGIKKKKKKSSTTTELVAVDGAAGKELAGGKEGEGASAPLAVEDRRTAAEKAADAHALKYEEARIRKAAAKSHRERIAEMNEKLANLTEHHDIFRISYTA</sequence>
<dbReference type="PANTHER" id="PTHR13282:SF6">
    <property type="entry name" value="PROTEIN FAM32A"/>
    <property type="match status" value="1"/>
</dbReference>
<evidence type="ECO:0000313" key="2">
    <source>
        <dbReference type="EMBL" id="JAT68438.1"/>
    </source>
</evidence>
<gene>
    <name evidence="2" type="ORF">g.4136</name>
</gene>
<feature type="compositionally biased region" description="Low complexity" evidence="1">
    <location>
        <begin position="1"/>
        <end position="18"/>
    </location>
</feature>
<protein>
    <recommendedName>
        <fullName evidence="3">DUF1754-domain-containing protein</fullName>
    </recommendedName>
</protein>
<accession>A0A1D1ZND1</accession>
<dbReference type="PANTHER" id="PTHR13282">
    <property type="entry name" value="PROTEIN FAM32A"/>
    <property type="match status" value="1"/>
</dbReference>
<dbReference type="EMBL" id="GDKF01010184">
    <property type="protein sequence ID" value="JAT68438.1"/>
    <property type="molecule type" value="Transcribed_RNA"/>
</dbReference>
<organism evidence="2">
    <name type="scientific">Auxenochlorella protothecoides</name>
    <name type="common">Green microalga</name>
    <name type="synonym">Chlorella protothecoides</name>
    <dbReference type="NCBI Taxonomy" id="3075"/>
    <lineage>
        <taxon>Eukaryota</taxon>
        <taxon>Viridiplantae</taxon>
        <taxon>Chlorophyta</taxon>
        <taxon>core chlorophytes</taxon>
        <taxon>Trebouxiophyceae</taxon>
        <taxon>Chlorellales</taxon>
        <taxon>Chlorellaceae</taxon>
        <taxon>Auxenochlorella</taxon>
    </lineage>
</organism>
<name>A0A1D1ZND1_AUXPR</name>
<dbReference type="GO" id="GO:0005730">
    <property type="term" value="C:nucleolus"/>
    <property type="evidence" value="ECO:0007669"/>
    <property type="project" value="TreeGrafter"/>
</dbReference>
<feature type="region of interest" description="Disordered" evidence="1">
    <location>
        <begin position="39"/>
        <end position="58"/>
    </location>
</feature>
<proteinExistence type="predicted"/>
<dbReference type="InterPro" id="IPR013865">
    <property type="entry name" value="FAM32A"/>
</dbReference>
<evidence type="ECO:0008006" key="3">
    <source>
        <dbReference type="Google" id="ProtNLM"/>
    </source>
</evidence>